<accession>A0A8X7ZZQ1</accession>
<dbReference type="AlphaFoldDB" id="A0A8X7ZZQ1"/>
<sequence length="106" mass="12089">MEGEWSCWSRSENPTFCSRWRQGCSREEELPDVASMEAERVFGCRAATAIAALGGRSYGERGFDGLDGRELQWRRLQLGWWLGSLLVVYWCRPRCSRDGVATAVHD</sequence>
<evidence type="ECO:0000313" key="1">
    <source>
        <dbReference type="EMBL" id="KAG6780208.1"/>
    </source>
</evidence>
<reference evidence="1" key="1">
    <citation type="journal article" date="2020" name="bioRxiv">
        <title>Hybrid origin of Populus tomentosa Carr. identified through genome sequencing and phylogenomic analysis.</title>
        <authorList>
            <person name="An X."/>
            <person name="Gao K."/>
            <person name="Chen Z."/>
            <person name="Li J."/>
            <person name="Yang X."/>
            <person name="Yang X."/>
            <person name="Zhou J."/>
            <person name="Guo T."/>
            <person name="Zhao T."/>
            <person name="Huang S."/>
            <person name="Miao D."/>
            <person name="Khan W.U."/>
            <person name="Rao P."/>
            <person name="Ye M."/>
            <person name="Lei B."/>
            <person name="Liao W."/>
            <person name="Wang J."/>
            <person name="Ji L."/>
            <person name="Li Y."/>
            <person name="Guo B."/>
            <person name="Mustafa N.S."/>
            <person name="Li S."/>
            <person name="Yun Q."/>
            <person name="Keller S.R."/>
            <person name="Mao J."/>
            <person name="Zhang R."/>
            <person name="Strauss S.H."/>
        </authorList>
    </citation>
    <scope>NUCLEOTIDE SEQUENCE</scope>
    <source>
        <strain evidence="1">GM15</strain>
        <tissue evidence="1">Leaf</tissue>
    </source>
</reference>
<name>A0A8X7ZZQ1_POPTO</name>
<evidence type="ECO:0000313" key="2">
    <source>
        <dbReference type="Proteomes" id="UP000886885"/>
    </source>
</evidence>
<organism evidence="1 2">
    <name type="scientific">Populus tomentosa</name>
    <name type="common">Chinese white poplar</name>
    <dbReference type="NCBI Taxonomy" id="118781"/>
    <lineage>
        <taxon>Eukaryota</taxon>
        <taxon>Viridiplantae</taxon>
        <taxon>Streptophyta</taxon>
        <taxon>Embryophyta</taxon>
        <taxon>Tracheophyta</taxon>
        <taxon>Spermatophyta</taxon>
        <taxon>Magnoliopsida</taxon>
        <taxon>eudicotyledons</taxon>
        <taxon>Gunneridae</taxon>
        <taxon>Pentapetalae</taxon>
        <taxon>rosids</taxon>
        <taxon>fabids</taxon>
        <taxon>Malpighiales</taxon>
        <taxon>Salicaceae</taxon>
        <taxon>Saliceae</taxon>
        <taxon>Populus</taxon>
    </lineage>
</organism>
<comment type="caution">
    <text evidence="1">The sequence shown here is derived from an EMBL/GenBank/DDBJ whole genome shotgun (WGS) entry which is preliminary data.</text>
</comment>
<dbReference type="Proteomes" id="UP000886885">
    <property type="component" value="Chromosome 3D"/>
</dbReference>
<keyword evidence="2" id="KW-1185">Reference proteome</keyword>
<protein>
    <submittedName>
        <fullName evidence="1">Uncharacterized protein</fullName>
    </submittedName>
</protein>
<gene>
    <name evidence="1" type="ORF">POTOM_013062</name>
</gene>
<dbReference type="EMBL" id="JAAWWB010000006">
    <property type="protein sequence ID" value="KAG6780208.1"/>
    <property type="molecule type" value="Genomic_DNA"/>
</dbReference>
<proteinExistence type="predicted"/>